<reference evidence="2" key="2">
    <citation type="journal article" date="2013" name="PLoS Genet.">
        <title>Comparative genome structure, secondary metabolite, and effector coding capacity across Cochliobolus pathogens.</title>
        <authorList>
            <person name="Condon B.J."/>
            <person name="Leng Y."/>
            <person name="Wu D."/>
            <person name="Bushley K.E."/>
            <person name="Ohm R.A."/>
            <person name="Otillar R."/>
            <person name="Martin J."/>
            <person name="Schackwitz W."/>
            <person name="Grimwood J."/>
            <person name="MohdZainudin N."/>
            <person name="Xue C."/>
            <person name="Wang R."/>
            <person name="Manning V.A."/>
            <person name="Dhillon B."/>
            <person name="Tu Z.J."/>
            <person name="Steffenson B.J."/>
            <person name="Salamov A."/>
            <person name="Sun H."/>
            <person name="Lowry S."/>
            <person name="LaButti K."/>
            <person name="Han J."/>
            <person name="Copeland A."/>
            <person name="Lindquist E."/>
            <person name="Barry K."/>
            <person name="Schmutz J."/>
            <person name="Baker S.E."/>
            <person name="Ciuffetti L.M."/>
            <person name="Grigoriev I.V."/>
            <person name="Zhong S."/>
            <person name="Turgeon B.G."/>
        </authorList>
    </citation>
    <scope>NUCLEOTIDE SEQUENCE [LARGE SCALE GENOMIC DNA]</scope>
    <source>
        <strain evidence="2">ND90Pr / ATCC 201652</strain>
    </source>
</reference>
<protein>
    <submittedName>
        <fullName evidence="1">Uncharacterized protein</fullName>
    </submittedName>
</protein>
<reference evidence="1 2" key="1">
    <citation type="journal article" date="2012" name="PLoS Pathog.">
        <title>Diverse lifestyles and strategies of plant pathogenesis encoded in the genomes of eighteen Dothideomycetes fungi.</title>
        <authorList>
            <person name="Ohm R.A."/>
            <person name="Feau N."/>
            <person name="Henrissat B."/>
            <person name="Schoch C.L."/>
            <person name="Horwitz B.A."/>
            <person name="Barry K.W."/>
            <person name="Condon B.J."/>
            <person name="Copeland A.C."/>
            <person name="Dhillon B."/>
            <person name="Glaser F."/>
            <person name="Hesse C.N."/>
            <person name="Kosti I."/>
            <person name="LaButti K."/>
            <person name="Lindquist E.A."/>
            <person name="Lucas S."/>
            <person name="Salamov A.A."/>
            <person name="Bradshaw R.E."/>
            <person name="Ciuffetti L."/>
            <person name="Hamelin R.C."/>
            <person name="Kema G.H.J."/>
            <person name="Lawrence C."/>
            <person name="Scott J.A."/>
            <person name="Spatafora J.W."/>
            <person name="Turgeon B.G."/>
            <person name="de Wit P.J.G.M."/>
            <person name="Zhong S."/>
            <person name="Goodwin S.B."/>
            <person name="Grigoriev I.V."/>
        </authorList>
    </citation>
    <scope>NUCLEOTIDE SEQUENCE [LARGE SCALE GENOMIC DNA]</scope>
    <source>
        <strain evidence="2">ND90Pr / ATCC 201652</strain>
    </source>
</reference>
<keyword evidence="2" id="KW-1185">Reference proteome</keyword>
<evidence type="ECO:0000313" key="2">
    <source>
        <dbReference type="Proteomes" id="UP000016934"/>
    </source>
</evidence>
<dbReference type="KEGG" id="bsc:COCSADRAFT_230039"/>
<dbReference type="RefSeq" id="XP_007702694.1">
    <property type="nucleotide sequence ID" value="XM_007704504.1"/>
</dbReference>
<dbReference type="Proteomes" id="UP000016934">
    <property type="component" value="Unassembled WGS sequence"/>
</dbReference>
<proteinExistence type="predicted"/>
<accession>M2S268</accession>
<sequence length="166" mass="19599">MIRSWIDKALHRFPRSNLQRKAQNNTMVSLRPPYSNATRREFLRITSSSANGTEKTNKQMVEKVRKKVQDIIIPAEVCFPFLSSQEEKKAITLDERDPCMLQCKSANTHMWLRVKRKREREKERKQSIYAQSTPVCYGTKRRQNVKGTTKVWICREWIVDTRIQGV</sequence>
<dbReference type="HOGENOM" id="CLU_1602553_0_0_1"/>
<gene>
    <name evidence="1" type="ORF">COCSADRAFT_230039</name>
</gene>
<dbReference type="OrthoDB" id="10536827at2759"/>
<organism evidence="1 2">
    <name type="scientific">Cochliobolus sativus (strain ND90Pr / ATCC 201652)</name>
    <name type="common">Common root rot and spot blotch fungus</name>
    <name type="synonym">Bipolaris sorokiniana</name>
    <dbReference type="NCBI Taxonomy" id="665912"/>
    <lineage>
        <taxon>Eukaryota</taxon>
        <taxon>Fungi</taxon>
        <taxon>Dikarya</taxon>
        <taxon>Ascomycota</taxon>
        <taxon>Pezizomycotina</taxon>
        <taxon>Dothideomycetes</taxon>
        <taxon>Pleosporomycetidae</taxon>
        <taxon>Pleosporales</taxon>
        <taxon>Pleosporineae</taxon>
        <taxon>Pleosporaceae</taxon>
        <taxon>Bipolaris</taxon>
    </lineage>
</organism>
<dbReference type="GeneID" id="19134755"/>
<dbReference type="EMBL" id="KB445648">
    <property type="protein sequence ID" value="EMD61313.1"/>
    <property type="molecule type" value="Genomic_DNA"/>
</dbReference>
<evidence type="ECO:0000313" key="1">
    <source>
        <dbReference type="EMBL" id="EMD61313.1"/>
    </source>
</evidence>
<name>M2S268_COCSN</name>
<dbReference type="AlphaFoldDB" id="M2S268"/>